<dbReference type="Proteomes" id="UP000643403">
    <property type="component" value="Unassembled WGS sequence"/>
</dbReference>
<organism evidence="2 3">
    <name type="scientific">Cognatilysobacter xinjiangensis</name>
    <dbReference type="NCBI Taxonomy" id="546892"/>
    <lineage>
        <taxon>Bacteria</taxon>
        <taxon>Pseudomonadati</taxon>
        <taxon>Pseudomonadota</taxon>
        <taxon>Gammaproteobacteria</taxon>
        <taxon>Lysobacterales</taxon>
        <taxon>Lysobacteraceae</taxon>
        <taxon>Cognatilysobacter</taxon>
    </lineage>
</organism>
<evidence type="ECO:0000313" key="3">
    <source>
        <dbReference type="Proteomes" id="UP000643403"/>
    </source>
</evidence>
<feature type="chain" id="PRO_5047203586" description="Lipoprotein" evidence="1">
    <location>
        <begin position="21"/>
        <end position="117"/>
    </location>
</feature>
<keyword evidence="3" id="KW-1185">Reference proteome</keyword>
<name>A0ABQ3C804_9GAMM</name>
<proteinExistence type="predicted"/>
<gene>
    <name evidence="2" type="ORF">GCM10008101_28250</name>
</gene>
<sequence>MTPLRVLAACLVAASLPGCAGSTKPCNAFGTSACGSGAAQVERDIAGWHNAQNPSCPFVRSLGAQILKRSDGGIVEHWKIEACQGKQFTYRAYLLSNVGSLTVMVSDPQPEDRVGPP</sequence>
<evidence type="ECO:0000256" key="1">
    <source>
        <dbReference type="SAM" id="SignalP"/>
    </source>
</evidence>
<evidence type="ECO:0000313" key="2">
    <source>
        <dbReference type="EMBL" id="GGZ72250.1"/>
    </source>
</evidence>
<accession>A0ABQ3C804</accession>
<evidence type="ECO:0008006" key="4">
    <source>
        <dbReference type="Google" id="ProtNLM"/>
    </source>
</evidence>
<dbReference type="EMBL" id="BMXY01000005">
    <property type="protein sequence ID" value="GGZ72250.1"/>
    <property type="molecule type" value="Genomic_DNA"/>
</dbReference>
<protein>
    <recommendedName>
        <fullName evidence="4">Lipoprotein</fullName>
    </recommendedName>
</protein>
<reference evidence="3" key="1">
    <citation type="journal article" date="2019" name="Int. J. Syst. Evol. Microbiol.">
        <title>The Global Catalogue of Microorganisms (GCM) 10K type strain sequencing project: providing services to taxonomists for standard genome sequencing and annotation.</title>
        <authorList>
            <consortium name="The Broad Institute Genomics Platform"/>
            <consortium name="The Broad Institute Genome Sequencing Center for Infectious Disease"/>
            <person name="Wu L."/>
            <person name="Ma J."/>
        </authorList>
    </citation>
    <scope>NUCLEOTIDE SEQUENCE [LARGE SCALE GENOMIC DNA]</scope>
    <source>
        <strain evidence="3">KCTC 22558</strain>
    </source>
</reference>
<comment type="caution">
    <text evidence="2">The sequence shown here is derived from an EMBL/GenBank/DDBJ whole genome shotgun (WGS) entry which is preliminary data.</text>
</comment>
<keyword evidence="1" id="KW-0732">Signal</keyword>
<feature type="signal peptide" evidence="1">
    <location>
        <begin position="1"/>
        <end position="20"/>
    </location>
</feature>